<dbReference type="GO" id="GO:1902936">
    <property type="term" value="F:phosphatidylinositol bisphosphate binding"/>
    <property type="evidence" value="ECO:0007669"/>
    <property type="project" value="TreeGrafter"/>
</dbReference>
<dbReference type="Proteomes" id="UP001258017">
    <property type="component" value="Unassembled WGS sequence"/>
</dbReference>
<dbReference type="AlphaFoldDB" id="A0AAD9RQ79"/>
<dbReference type="GO" id="GO:0016020">
    <property type="term" value="C:membrane"/>
    <property type="evidence" value="ECO:0007669"/>
    <property type="project" value="TreeGrafter"/>
</dbReference>
<dbReference type="PANTHER" id="PTHR10174:SF224">
    <property type="entry name" value="RETINOL-BINDING PROTEIN PINTA"/>
    <property type="match status" value="1"/>
</dbReference>
<dbReference type="SUPFAM" id="SSF46938">
    <property type="entry name" value="CRAL/TRIO N-terminal domain"/>
    <property type="match status" value="1"/>
</dbReference>
<reference evidence="3" key="2">
    <citation type="journal article" date="2023" name="Commun. Biol.">
        <title>Intrasexual cuticular hydrocarbon dimorphism in a wasp sheds light on hydrocarbon biosynthesis genes in Hymenoptera.</title>
        <authorList>
            <person name="Moris V.C."/>
            <person name="Podsiadlowski L."/>
            <person name="Martin S."/>
            <person name="Oeyen J.P."/>
            <person name="Donath A."/>
            <person name="Petersen M."/>
            <person name="Wilbrandt J."/>
            <person name="Misof B."/>
            <person name="Liedtke D."/>
            <person name="Thamm M."/>
            <person name="Scheiner R."/>
            <person name="Schmitt T."/>
            <person name="Niehuis O."/>
        </authorList>
    </citation>
    <scope>NUCLEOTIDE SEQUENCE</scope>
    <source>
        <strain evidence="3">GBR_01_08_01A</strain>
    </source>
</reference>
<evidence type="ECO:0000256" key="1">
    <source>
        <dbReference type="SAM" id="SignalP"/>
    </source>
</evidence>
<dbReference type="EMBL" id="JAIFRP010000029">
    <property type="protein sequence ID" value="KAK2583869.1"/>
    <property type="molecule type" value="Genomic_DNA"/>
</dbReference>
<evidence type="ECO:0000313" key="3">
    <source>
        <dbReference type="EMBL" id="KAK2583869.1"/>
    </source>
</evidence>
<evidence type="ECO:0000259" key="2">
    <source>
        <dbReference type="PROSITE" id="PS50191"/>
    </source>
</evidence>
<dbReference type="SMART" id="SM00516">
    <property type="entry name" value="SEC14"/>
    <property type="match status" value="1"/>
</dbReference>
<dbReference type="InterPro" id="IPR036273">
    <property type="entry name" value="CRAL/TRIO_N_dom_sf"/>
</dbReference>
<dbReference type="CDD" id="cd00170">
    <property type="entry name" value="SEC14"/>
    <property type="match status" value="1"/>
</dbReference>
<dbReference type="PANTHER" id="PTHR10174">
    <property type="entry name" value="ALPHA-TOCOPHEROL TRANSFER PROTEIN-RELATED"/>
    <property type="match status" value="1"/>
</dbReference>
<feature type="domain" description="CRAL-TRIO" evidence="2">
    <location>
        <begin position="282"/>
        <end position="443"/>
    </location>
</feature>
<dbReference type="InterPro" id="IPR036865">
    <property type="entry name" value="CRAL-TRIO_dom_sf"/>
</dbReference>
<comment type="caution">
    <text evidence="3">The sequence shown here is derived from an EMBL/GenBank/DDBJ whole genome shotgun (WGS) entry which is preliminary data.</text>
</comment>
<sequence>MLEIFALCSCACLACLWCAVILELTKEKGSGKGLGNAFGRNCSTCSKDRRCTDCKRQFSRKSCNKNTRANNSYHKKHKMRDRVEIRGKDEEKRSCRCCHCSSPIVTSPEPPFTRSRSFPRLRPNRRAITVCKRACKICRRVKHGCAYARDNNFMHENPSSWHLCGHHSSCPNLTAQGQRGTDRRSPKGTMTLLPPTVEQQQLINEEIPPDPEMRKRDIKAIREWLSKQSHLPNHMDDDRLGNFLFGCKNSIERCKLILERYFSVRTALPELFAVRDPLAQDVQDCCDAIQYFVLPSLSGEGHRVTILRLCDTNIERFSVQAIARRILMVLDLRLIEEPCLSNVMVIDLEGFTAAHFAKCSPTQTIIRRAMLAIQDSMPMRLHRVHFLHAPSVINNILNIFFPLLKEKLVNKFRVHTGGGEELYPYMDKDILPNEWGGTAGTLAELNDAWRKKIERNRDWYLKEEKLSRSNENARLPDMKPSGLFSELDGVQGSFRKLNID</sequence>
<dbReference type="SUPFAM" id="SSF52087">
    <property type="entry name" value="CRAL/TRIO domain"/>
    <property type="match status" value="1"/>
</dbReference>
<dbReference type="InterPro" id="IPR001251">
    <property type="entry name" value="CRAL-TRIO_dom"/>
</dbReference>
<reference evidence="3" key="1">
    <citation type="submission" date="2021-08" db="EMBL/GenBank/DDBJ databases">
        <authorList>
            <person name="Misof B."/>
            <person name="Oliver O."/>
            <person name="Podsiadlowski L."/>
            <person name="Donath A."/>
            <person name="Peters R."/>
            <person name="Mayer C."/>
            <person name="Rust J."/>
            <person name="Gunkel S."/>
            <person name="Lesny P."/>
            <person name="Martin S."/>
            <person name="Oeyen J.P."/>
            <person name="Petersen M."/>
            <person name="Panagiotis P."/>
            <person name="Wilbrandt J."/>
            <person name="Tanja T."/>
        </authorList>
    </citation>
    <scope>NUCLEOTIDE SEQUENCE</scope>
    <source>
        <strain evidence="3">GBR_01_08_01A</strain>
        <tissue evidence="3">Thorax + abdomen</tissue>
    </source>
</reference>
<organism evidence="3 4">
    <name type="scientific">Odynerus spinipes</name>
    <dbReference type="NCBI Taxonomy" id="1348599"/>
    <lineage>
        <taxon>Eukaryota</taxon>
        <taxon>Metazoa</taxon>
        <taxon>Ecdysozoa</taxon>
        <taxon>Arthropoda</taxon>
        <taxon>Hexapoda</taxon>
        <taxon>Insecta</taxon>
        <taxon>Pterygota</taxon>
        <taxon>Neoptera</taxon>
        <taxon>Endopterygota</taxon>
        <taxon>Hymenoptera</taxon>
        <taxon>Apocrita</taxon>
        <taxon>Aculeata</taxon>
        <taxon>Vespoidea</taxon>
        <taxon>Vespidae</taxon>
        <taxon>Eumeninae</taxon>
        <taxon>Odynerus</taxon>
    </lineage>
</organism>
<dbReference type="Gene3D" id="3.40.525.10">
    <property type="entry name" value="CRAL-TRIO lipid binding domain"/>
    <property type="match status" value="1"/>
</dbReference>
<protein>
    <recommendedName>
        <fullName evidence="2">CRAL-TRIO domain-containing protein</fullName>
    </recommendedName>
</protein>
<feature type="chain" id="PRO_5042230001" description="CRAL-TRIO domain-containing protein" evidence="1">
    <location>
        <begin position="19"/>
        <end position="500"/>
    </location>
</feature>
<dbReference type="PRINTS" id="PR00180">
    <property type="entry name" value="CRETINALDHBP"/>
</dbReference>
<dbReference type="Pfam" id="PF00650">
    <property type="entry name" value="CRAL_TRIO"/>
    <property type="match status" value="1"/>
</dbReference>
<feature type="signal peptide" evidence="1">
    <location>
        <begin position="1"/>
        <end position="18"/>
    </location>
</feature>
<evidence type="ECO:0000313" key="4">
    <source>
        <dbReference type="Proteomes" id="UP001258017"/>
    </source>
</evidence>
<name>A0AAD9RQ79_9HYME</name>
<gene>
    <name evidence="3" type="ORF">KPH14_001143</name>
</gene>
<keyword evidence="4" id="KW-1185">Reference proteome</keyword>
<proteinExistence type="predicted"/>
<keyword evidence="1" id="KW-0732">Signal</keyword>
<dbReference type="PROSITE" id="PS50191">
    <property type="entry name" value="CRAL_TRIO"/>
    <property type="match status" value="1"/>
</dbReference>
<accession>A0AAD9RQ79</accession>